<keyword evidence="3" id="KW-1185">Reference proteome</keyword>
<protein>
    <recommendedName>
        <fullName evidence="4">X-X-X-Leu-X-X-Gly heptad repeat-containing protein</fullName>
    </recommendedName>
</protein>
<reference evidence="2 3" key="1">
    <citation type="submission" date="2016-10" db="EMBL/GenBank/DDBJ databases">
        <authorList>
            <person name="de Groot N.N."/>
        </authorList>
    </citation>
    <scope>NUCLEOTIDE SEQUENCE [LARGE SCALE GENOMIC DNA]</scope>
    <source>
        <strain evidence="2 3">DSM 43941</strain>
    </source>
</reference>
<dbReference type="EMBL" id="LT629758">
    <property type="protein sequence ID" value="SDT50755.1"/>
    <property type="molecule type" value="Genomic_DNA"/>
</dbReference>
<gene>
    <name evidence="2" type="ORF">SAMN04489716_4176</name>
</gene>
<evidence type="ECO:0008006" key="4">
    <source>
        <dbReference type="Google" id="ProtNLM"/>
    </source>
</evidence>
<evidence type="ECO:0000313" key="3">
    <source>
        <dbReference type="Proteomes" id="UP000198688"/>
    </source>
</evidence>
<sequence length="165" mass="16622">MRLFLTAALLIMVAGTTSACSEPTADTAAPATTTAVAPSPSAAAPIGNTVSMCTAVTTMMSQATLDGLGRQLGDLTTAHLMANADAVQVQTTGIRTVSGTLAAQLSEFQQRADDPALRAALGTLVTSLTTLGSQENLAGVKTLEDAGRAITPVSSSLNEVEKICG</sequence>
<proteinExistence type="predicted"/>
<feature type="signal peptide" evidence="1">
    <location>
        <begin position="1"/>
        <end position="19"/>
    </location>
</feature>
<name>A0A1H2AXL1_9ACTN</name>
<dbReference type="AlphaFoldDB" id="A0A1H2AXL1"/>
<evidence type="ECO:0000256" key="1">
    <source>
        <dbReference type="SAM" id="SignalP"/>
    </source>
</evidence>
<feature type="chain" id="PRO_5009269300" description="X-X-X-Leu-X-X-Gly heptad repeat-containing protein" evidence="1">
    <location>
        <begin position="20"/>
        <end position="165"/>
    </location>
</feature>
<accession>A0A1H2AXL1</accession>
<dbReference type="Proteomes" id="UP000198688">
    <property type="component" value="Chromosome I"/>
</dbReference>
<organism evidence="2 3">
    <name type="scientific">Actinoplanes derwentensis</name>
    <dbReference type="NCBI Taxonomy" id="113562"/>
    <lineage>
        <taxon>Bacteria</taxon>
        <taxon>Bacillati</taxon>
        <taxon>Actinomycetota</taxon>
        <taxon>Actinomycetes</taxon>
        <taxon>Micromonosporales</taxon>
        <taxon>Micromonosporaceae</taxon>
        <taxon>Actinoplanes</taxon>
    </lineage>
</organism>
<dbReference type="RefSeq" id="WP_092546175.1">
    <property type="nucleotide sequence ID" value="NZ_BOMJ01000042.1"/>
</dbReference>
<keyword evidence="1" id="KW-0732">Signal</keyword>
<dbReference type="PROSITE" id="PS51257">
    <property type="entry name" value="PROKAR_LIPOPROTEIN"/>
    <property type="match status" value="1"/>
</dbReference>
<evidence type="ECO:0000313" key="2">
    <source>
        <dbReference type="EMBL" id="SDT50755.1"/>
    </source>
</evidence>